<proteinExistence type="predicted"/>
<keyword evidence="2" id="KW-1185">Reference proteome</keyword>
<accession>A0A2A6RG16</accession>
<protein>
    <submittedName>
        <fullName evidence="1">Uncharacterized protein</fullName>
    </submittedName>
</protein>
<dbReference type="OrthoDB" id="9768769at2"/>
<reference evidence="2" key="1">
    <citation type="submission" date="2017-08" db="EMBL/GenBank/DDBJ databases">
        <authorList>
            <person name="Grouzdev D.S."/>
            <person name="Gaisin V.A."/>
            <person name="Rysina M.S."/>
            <person name="Gorlenko V.M."/>
        </authorList>
    </citation>
    <scope>NUCLEOTIDE SEQUENCE [LARGE SCALE GENOMIC DNA]</scope>
    <source>
        <strain evidence="2">Kir15-3F</strain>
    </source>
</reference>
<dbReference type="RefSeq" id="WP_097645255.1">
    <property type="nucleotide sequence ID" value="NZ_NQWI01000101.1"/>
</dbReference>
<name>A0A2A6RG16_9CHLR</name>
<sequence>MSTTLAYVPPIVSASPTADVFASVAHMLAETLRVEPPPYRAWAMPAERAKMPIGSYLLGHGYIRPNQLVQALSIQQQATPGEQRMLLGDIMVARELISPRVLATMLAVQLMDRLVDPTPFQPVRLGEHLVSRGLIKPRHLAGVLQLQSWLRSQGYSVQLGSLLVQQNLVHMRHIEEIVAQERNRPVE</sequence>
<evidence type="ECO:0000313" key="1">
    <source>
        <dbReference type="EMBL" id="PDW01883.1"/>
    </source>
</evidence>
<dbReference type="SUPFAM" id="SSF160246">
    <property type="entry name" value="EspE N-terminal domain-like"/>
    <property type="match status" value="1"/>
</dbReference>
<comment type="caution">
    <text evidence="1">The sequence shown here is derived from an EMBL/GenBank/DDBJ whole genome shotgun (WGS) entry which is preliminary data.</text>
</comment>
<organism evidence="1 2">
    <name type="scientific">Candidatus Viridilinea mediisalina</name>
    <dbReference type="NCBI Taxonomy" id="2024553"/>
    <lineage>
        <taxon>Bacteria</taxon>
        <taxon>Bacillati</taxon>
        <taxon>Chloroflexota</taxon>
        <taxon>Chloroflexia</taxon>
        <taxon>Chloroflexales</taxon>
        <taxon>Chloroflexineae</taxon>
        <taxon>Oscillochloridaceae</taxon>
        <taxon>Candidatus Viridilinea</taxon>
    </lineage>
</organism>
<dbReference type="EMBL" id="NQWI01000101">
    <property type="protein sequence ID" value="PDW01883.1"/>
    <property type="molecule type" value="Genomic_DNA"/>
</dbReference>
<dbReference type="AlphaFoldDB" id="A0A2A6RG16"/>
<dbReference type="Proteomes" id="UP000220527">
    <property type="component" value="Unassembled WGS sequence"/>
</dbReference>
<evidence type="ECO:0000313" key="2">
    <source>
        <dbReference type="Proteomes" id="UP000220527"/>
    </source>
</evidence>
<gene>
    <name evidence="1" type="ORF">CJ255_16785</name>
</gene>
<dbReference type="InterPro" id="IPR037257">
    <property type="entry name" value="T2SS_E_N_sf"/>
</dbReference>